<dbReference type="EMBL" id="PIPS01000001">
    <property type="protein sequence ID" value="RUO45642.1"/>
    <property type="molecule type" value="Genomic_DNA"/>
</dbReference>
<evidence type="ECO:0000256" key="2">
    <source>
        <dbReference type="ARBA" id="ARBA00022517"/>
    </source>
</evidence>
<sequence length="150" mass="16700">MTRRKKSRKPGPLAPAKKPKDTSVSVDSSRGKKKGKGLKPGQRHSSTATKQSASQSGSQQPDPRKGSRRKIPLVSVASAATVSQLTPAEELKRLEQDETLQALVTRFEQGEELSDAEQQYLDEKSERYEQLATELGIDLEDDDDWDDEEY</sequence>
<evidence type="ECO:0008006" key="6">
    <source>
        <dbReference type="Google" id="ProtNLM"/>
    </source>
</evidence>
<dbReference type="Pfam" id="PF04220">
    <property type="entry name" value="YihI"/>
    <property type="match status" value="1"/>
</dbReference>
<evidence type="ECO:0000256" key="3">
    <source>
        <dbReference type="SAM" id="MobiDB-lite"/>
    </source>
</evidence>
<comment type="caution">
    <text evidence="4">The sequence shown here is derived from an EMBL/GenBank/DDBJ whole genome shotgun (WGS) entry which is preliminary data.</text>
</comment>
<dbReference type="RefSeq" id="WP_105305322.1">
    <property type="nucleotide sequence ID" value="NZ_PIPS01000001.1"/>
</dbReference>
<dbReference type="GO" id="GO:0042254">
    <property type="term" value="P:ribosome biogenesis"/>
    <property type="evidence" value="ECO:0007669"/>
    <property type="project" value="UniProtKB-KW"/>
</dbReference>
<evidence type="ECO:0000313" key="4">
    <source>
        <dbReference type="EMBL" id="RUO45642.1"/>
    </source>
</evidence>
<keyword evidence="2" id="KW-0690">Ribosome biogenesis</keyword>
<protein>
    <recommendedName>
        <fullName evidence="6">Der GTPase-activating protein YihI</fullName>
    </recommendedName>
</protein>
<accession>A0AA94EI17</accession>
<feature type="compositionally biased region" description="Low complexity" evidence="3">
    <location>
        <begin position="45"/>
        <end position="60"/>
    </location>
</feature>
<dbReference type="GO" id="GO:0005096">
    <property type="term" value="F:GTPase activator activity"/>
    <property type="evidence" value="ECO:0007669"/>
    <property type="project" value="UniProtKB-KW"/>
</dbReference>
<dbReference type="AlphaFoldDB" id="A0AA94EI17"/>
<dbReference type="NCBIfam" id="NF003560">
    <property type="entry name" value="PRK05244.1-1"/>
    <property type="match status" value="1"/>
</dbReference>
<evidence type="ECO:0000313" key="5">
    <source>
        <dbReference type="Proteomes" id="UP000286680"/>
    </source>
</evidence>
<dbReference type="InterPro" id="IPR007336">
    <property type="entry name" value="YihI"/>
</dbReference>
<dbReference type="Proteomes" id="UP000286680">
    <property type="component" value="Unassembled WGS sequence"/>
</dbReference>
<name>A0AA94EI17_9GAMM</name>
<keyword evidence="1" id="KW-0343">GTPase activation</keyword>
<proteinExistence type="predicted"/>
<reference evidence="5" key="1">
    <citation type="journal article" date="2018" name="Front. Microbiol.">
        <title>Genome-Based Analysis Reveals the Taxonomy and Diversity of the Family Idiomarinaceae.</title>
        <authorList>
            <person name="Liu Y."/>
            <person name="Lai Q."/>
            <person name="Shao Z."/>
        </authorList>
    </citation>
    <scope>NUCLEOTIDE SEQUENCE [LARGE SCALE GENOMIC DNA]</scope>
    <source>
        <strain evidence="5">SN-14</strain>
    </source>
</reference>
<evidence type="ECO:0000256" key="1">
    <source>
        <dbReference type="ARBA" id="ARBA00022468"/>
    </source>
</evidence>
<gene>
    <name evidence="4" type="ORF">CWE23_06555</name>
</gene>
<organism evidence="4 5">
    <name type="scientific">Idiomarina aquatica</name>
    <dbReference type="NCBI Taxonomy" id="1327752"/>
    <lineage>
        <taxon>Bacteria</taxon>
        <taxon>Pseudomonadati</taxon>
        <taxon>Pseudomonadota</taxon>
        <taxon>Gammaproteobacteria</taxon>
        <taxon>Alteromonadales</taxon>
        <taxon>Idiomarinaceae</taxon>
        <taxon>Idiomarina</taxon>
    </lineage>
</organism>
<keyword evidence="5" id="KW-1185">Reference proteome</keyword>
<feature type="region of interest" description="Disordered" evidence="3">
    <location>
        <begin position="1"/>
        <end position="75"/>
    </location>
</feature>